<dbReference type="RefSeq" id="WP_135545237.1">
    <property type="nucleotide sequence ID" value="NZ_SPQQ01000002.1"/>
</dbReference>
<gene>
    <name evidence="3" type="ORF">E4K67_04455</name>
</gene>
<dbReference type="AlphaFoldDB" id="A0A4Z0R6Q7"/>
<accession>A0A4Z0R6Q7</accession>
<dbReference type="InterPro" id="IPR011004">
    <property type="entry name" value="Trimer_LpxA-like_sf"/>
</dbReference>
<dbReference type="PANTHER" id="PTHR43300:SF11">
    <property type="entry name" value="ACETYLTRANSFERASE RV3034C-RELATED"/>
    <property type="match status" value="1"/>
</dbReference>
<dbReference type="Proteomes" id="UP000298460">
    <property type="component" value="Unassembled WGS sequence"/>
</dbReference>
<dbReference type="EMBL" id="SPQQ01000002">
    <property type="protein sequence ID" value="TGE38742.1"/>
    <property type="molecule type" value="Genomic_DNA"/>
</dbReference>
<dbReference type="CDD" id="cd03349">
    <property type="entry name" value="LbH_XAT"/>
    <property type="match status" value="1"/>
</dbReference>
<dbReference type="Pfam" id="PF00132">
    <property type="entry name" value="Hexapep"/>
    <property type="match status" value="1"/>
</dbReference>
<dbReference type="InterPro" id="IPR018357">
    <property type="entry name" value="Hexapep_transf_CS"/>
</dbReference>
<evidence type="ECO:0000256" key="1">
    <source>
        <dbReference type="ARBA" id="ARBA00022679"/>
    </source>
</evidence>
<keyword evidence="2" id="KW-0677">Repeat</keyword>
<dbReference type="PANTHER" id="PTHR43300">
    <property type="entry name" value="ACETYLTRANSFERASE"/>
    <property type="match status" value="1"/>
</dbReference>
<sequence length="207" mass="23949">MIKRLSTEPCIHENCKLQNVELGEYTEVGMYNVFENIKLDDFSYTDQFCTLQNVEIGKFSNIASMVRIGPTDHPMDRPTMHHFTYRRRKYDLAETDDDVFLEWRAKQIAYIGHDTWIGHGVIIMPGVKIGNGAVVGSGAVVTKDVAAYTIVVGVPAKPIKQRFAEDTVRKLEVIKWWDWSYEILKERLDDFYLPINEFTDKYYKVGV</sequence>
<name>A0A4Z0R6Q7_9FIRM</name>
<protein>
    <submittedName>
        <fullName evidence="3">Chloramphenicol acetyltransferase</fullName>
    </submittedName>
</protein>
<proteinExistence type="predicted"/>
<dbReference type="Gene3D" id="2.160.10.10">
    <property type="entry name" value="Hexapeptide repeat proteins"/>
    <property type="match status" value="1"/>
</dbReference>
<evidence type="ECO:0000313" key="3">
    <source>
        <dbReference type="EMBL" id="TGE38742.1"/>
    </source>
</evidence>
<dbReference type="SUPFAM" id="SSF51161">
    <property type="entry name" value="Trimeric LpxA-like enzymes"/>
    <property type="match status" value="1"/>
</dbReference>
<organism evidence="3 4">
    <name type="scientific">Desulfosporosinus fructosivorans</name>
    <dbReference type="NCBI Taxonomy" id="2018669"/>
    <lineage>
        <taxon>Bacteria</taxon>
        <taxon>Bacillati</taxon>
        <taxon>Bacillota</taxon>
        <taxon>Clostridia</taxon>
        <taxon>Eubacteriales</taxon>
        <taxon>Desulfitobacteriaceae</taxon>
        <taxon>Desulfosporosinus</taxon>
    </lineage>
</organism>
<dbReference type="InterPro" id="IPR017694">
    <property type="entry name" value="Phosphonate_tfrase_rpt"/>
</dbReference>
<evidence type="ECO:0000313" key="4">
    <source>
        <dbReference type="Proteomes" id="UP000298460"/>
    </source>
</evidence>
<reference evidence="3 4" key="1">
    <citation type="submission" date="2019-03" db="EMBL/GenBank/DDBJ databases">
        <title>Draft Genome Sequence of Desulfosporosinus fructosivorans Strain 63.6F, Isolated from Marine Sediment in the Baltic Sea.</title>
        <authorList>
            <person name="Hausmann B."/>
            <person name="Vandieken V."/>
            <person name="Pjevac P."/>
            <person name="Schreck K."/>
            <person name="Herbold C.W."/>
            <person name="Loy A."/>
        </authorList>
    </citation>
    <scope>NUCLEOTIDE SEQUENCE [LARGE SCALE GENOMIC DNA]</scope>
    <source>
        <strain evidence="3 4">63.6F</strain>
    </source>
</reference>
<evidence type="ECO:0000256" key="2">
    <source>
        <dbReference type="ARBA" id="ARBA00022737"/>
    </source>
</evidence>
<dbReference type="PROSITE" id="PS00101">
    <property type="entry name" value="HEXAPEP_TRANSFERASES"/>
    <property type="match status" value="1"/>
</dbReference>
<dbReference type="InterPro" id="IPR001451">
    <property type="entry name" value="Hexapep"/>
</dbReference>
<keyword evidence="1 3" id="KW-0808">Transferase</keyword>
<comment type="caution">
    <text evidence="3">The sequence shown here is derived from an EMBL/GenBank/DDBJ whole genome shotgun (WGS) entry which is preliminary data.</text>
</comment>
<dbReference type="OrthoDB" id="9801697at2"/>
<dbReference type="NCBIfam" id="TIGR03308">
    <property type="entry name" value="phn_thr-fam"/>
    <property type="match status" value="1"/>
</dbReference>
<dbReference type="InterPro" id="IPR050179">
    <property type="entry name" value="Trans_hexapeptide_repeat"/>
</dbReference>
<dbReference type="GO" id="GO:0016740">
    <property type="term" value="F:transferase activity"/>
    <property type="evidence" value="ECO:0007669"/>
    <property type="project" value="UniProtKB-KW"/>
</dbReference>
<keyword evidence="4" id="KW-1185">Reference proteome</keyword>